<reference evidence="3 4" key="1">
    <citation type="submission" date="2019-03" db="EMBL/GenBank/DDBJ databases">
        <title>Genomic Encyclopedia of Type Strains, Phase III (KMG-III): the genomes of soil and plant-associated and newly described type strains.</title>
        <authorList>
            <person name="Whitman W."/>
        </authorList>
    </citation>
    <scope>NUCLEOTIDE SEQUENCE [LARGE SCALE GENOMIC DNA]</scope>
    <source>
        <strain evidence="3 4">CECT 8976</strain>
    </source>
</reference>
<sequence length="1287" mass="137118">MLTCLPHCTGLSPLKKLIGLFSHLPVIHTLKRLLKLSAWVFGLAASAVTVGFLLFTFQVLPNLDHYRLALARQAGQALGRQVTIGRISGAWDGLAPRFELSALSIADPHGAPLTLDRIAVVPSWQSLIAFEPRMALIELSSPALDIRRGRDGRFYLNGFPLSGNGARAAGESHPGDWLLRQSRIVVTGARIAWQDEFLGLPKLTLSDGKLELASGLLGHDLQLSGKPPATVGDNVELSGSWHGDELDHWQQWRGSVSASLHGARVSPWSRYLQPFGLIKRGEGDGSVELSFADGRINRLVADVKVRNAAYALPGAAELSLPALAGRLQLERSGDVYQVNASHLSLLSASGPVFTDSNINGFWDTGTPGGGEMRVDNVNLAHLSPFLHALGVDRNPLFSHFSPSGQLKNLSLGWQGHPDAPTRYRFESSFSNLAWQPSGQVPGVDGLSGSVKFDQDGGQLRLSAAETVQLPHVFAKPLHFSSLAADVGWRSSGQSLQVDIDQWQFANADLRGRFAGHYRRAGSGAGTIDLTGGIDHVLATRVVDYLPYQAGADTIRWLSGALKAGTLENAQLRLRGDLDRFPFKGGQGGEFLVSGTVRGASLLFDKNWPLLSGFDASLVFHNERMDIKSSQVQTLGNRLTQVQVAIPDLGGADPHLTIQGQASGELANMLRYTAHSPVDGWLSGFLGKTRATGQAALRLNLSIPLSSRGQPKVDGQLHLMDNQLALTSLPLPPLQSVNGVLGFSEHGVSSSGIALKAFGGPFVLKAESDANARMRFVVDGQADSRQVVARYVDFLAPHISGNSHYQARFTLHGGLESLQVGSDLVGTRVDAPSAPLSKAAAAALPFNLTLMPVRNGGMRLDFSAGSQIAGRTRFDADGTALGTEVAIGRALSDQPSSGVRIKAALPQIDARAWSDWSLATAGASVDSAGLPPLHIEVATPLLTWGPYSLHRASLWLGHEPGDEEWHAMVDAAEIQGAIDYDPRNNGSIHARLPLVVLNQPFARDSSSGAPTSLPAMDIRIGKLVYKGNALGSLTVNARYVARDWLLDNVTLTLPEGSLSGSVRVLDAGSVDTRFKVQASDVGKLLAHFGLKETFNRGQGSLSGSLSWPGGLGDFDAANASGQMSTDLSDGRFAKVDPGVARLLGVLSLQSLPRRIHLDFTDVFSEGFAFDSLRGDATISRGIFKSDNLVMKGPGADVNIKGVVNLATETQQLQVHVEPHLSEGVALATGAALINPVVGVAALAAQKVLRDPVSKIFSVDYSVSGTFAEPVVARIKSTTLTNTLRKLKP</sequence>
<dbReference type="Proteomes" id="UP000295611">
    <property type="component" value="Unassembled WGS sequence"/>
</dbReference>
<dbReference type="PANTHER" id="PTHR38690">
    <property type="entry name" value="PROTEASE-RELATED"/>
    <property type="match status" value="1"/>
</dbReference>
<comment type="caution">
    <text evidence="3">The sequence shown here is derived from an EMBL/GenBank/DDBJ whole genome shotgun (WGS) entry which is preliminary data.</text>
</comment>
<evidence type="ECO:0000313" key="3">
    <source>
        <dbReference type="EMBL" id="TDR81988.1"/>
    </source>
</evidence>
<keyword evidence="1" id="KW-1133">Transmembrane helix</keyword>
<evidence type="ECO:0000259" key="2">
    <source>
        <dbReference type="Pfam" id="PF13116"/>
    </source>
</evidence>
<organism evidence="3 4">
    <name type="scientific">Paludibacterium purpuratum</name>
    <dbReference type="NCBI Taxonomy" id="1144873"/>
    <lineage>
        <taxon>Bacteria</taxon>
        <taxon>Pseudomonadati</taxon>
        <taxon>Pseudomonadota</taxon>
        <taxon>Betaproteobacteria</taxon>
        <taxon>Neisseriales</taxon>
        <taxon>Chromobacteriaceae</taxon>
        <taxon>Paludibacterium</taxon>
    </lineage>
</organism>
<dbReference type="EMBL" id="SNZP01000002">
    <property type="protein sequence ID" value="TDR81988.1"/>
    <property type="molecule type" value="Genomic_DNA"/>
</dbReference>
<keyword evidence="1" id="KW-0472">Membrane</keyword>
<protein>
    <submittedName>
        <fullName evidence="3">Uncharacterized protein (TIGR02099 family)</fullName>
    </submittedName>
</protein>
<dbReference type="PANTHER" id="PTHR38690:SF1">
    <property type="entry name" value="PROTEASE"/>
    <property type="match status" value="1"/>
</dbReference>
<feature type="transmembrane region" description="Helical" evidence="1">
    <location>
        <begin position="38"/>
        <end position="60"/>
    </location>
</feature>
<feature type="domain" description="YhdP central" evidence="2">
    <location>
        <begin position="33"/>
        <end position="1270"/>
    </location>
</feature>
<name>A0A4R7BAS5_9NEIS</name>
<keyword evidence="4" id="KW-1185">Reference proteome</keyword>
<dbReference type="Pfam" id="PF13116">
    <property type="entry name" value="YhdP"/>
    <property type="match status" value="1"/>
</dbReference>
<dbReference type="InterPro" id="IPR025263">
    <property type="entry name" value="YhdP_central"/>
</dbReference>
<proteinExistence type="predicted"/>
<dbReference type="NCBIfam" id="TIGR02099">
    <property type="entry name" value="YhdP family protein"/>
    <property type="match status" value="1"/>
</dbReference>
<keyword evidence="1" id="KW-0812">Transmembrane</keyword>
<evidence type="ECO:0000256" key="1">
    <source>
        <dbReference type="SAM" id="Phobius"/>
    </source>
</evidence>
<accession>A0A4R7BAS5</accession>
<evidence type="ECO:0000313" key="4">
    <source>
        <dbReference type="Proteomes" id="UP000295611"/>
    </source>
</evidence>
<dbReference type="InterPro" id="IPR011836">
    <property type="entry name" value="YhdP"/>
</dbReference>
<gene>
    <name evidence="3" type="ORF">DFP86_102100</name>
</gene>